<proteinExistence type="inferred from homology"/>
<feature type="transmembrane region" description="Helical" evidence="3">
    <location>
        <begin position="544"/>
        <end position="563"/>
    </location>
</feature>
<feature type="transmembrane region" description="Helical" evidence="3">
    <location>
        <begin position="519"/>
        <end position="538"/>
    </location>
</feature>
<dbReference type="InterPro" id="IPR000462">
    <property type="entry name" value="CDP-OH_P_trans"/>
</dbReference>
<dbReference type="PROSITE" id="PS00379">
    <property type="entry name" value="CDP_ALCOHOL_P_TRANSF"/>
    <property type="match status" value="1"/>
</dbReference>
<organism evidence="5 6">
    <name type="scientific">Actinorhabdospora filicis</name>
    <dbReference type="NCBI Taxonomy" id="1785913"/>
    <lineage>
        <taxon>Bacteria</taxon>
        <taxon>Bacillati</taxon>
        <taxon>Actinomycetota</taxon>
        <taxon>Actinomycetes</taxon>
        <taxon>Micromonosporales</taxon>
        <taxon>Micromonosporaceae</taxon>
        <taxon>Actinorhabdospora</taxon>
    </lineage>
</organism>
<accession>A0A9W6SW98</accession>
<feature type="transmembrane region" description="Helical" evidence="3">
    <location>
        <begin position="584"/>
        <end position="611"/>
    </location>
</feature>
<reference evidence="5" key="1">
    <citation type="submission" date="2023-03" db="EMBL/GenBank/DDBJ databases">
        <title>Actinorhabdospora filicis NBRC 111898.</title>
        <authorList>
            <person name="Ichikawa N."/>
            <person name="Sato H."/>
            <person name="Tonouchi N."/>
        </authorList>
    </citation>
    <scope>NUCLEOTIDE SEQUENCE</scope>
    <source>
        <strain evidence="5">NBRC 111898</strain>
    </source>
</reference>
<name>A0A9W6SW98_9ACTN</name>
<evidence type="ECO:0000256" key="1">
    <source>
        <dbReference type="ARBA" id="ARBA00022679"/>
    </source>
</evidence>
<dbReference type="Proteomes" id="UP001165079">
    <property type="component" value="Unassembled WGS sequence"/>
</dbReference>
<keyword evidence="1 2" id="KW-0808">Transferase</keyword>
<keyword evidence="6" id="KW-1185">Reference proteome</keyword>
<dbReference type="Pfam" id="PF01066">
    <property type="entry name" value="CDP-OH_P_transf"/>
    <property type="match status" value="1"/>
</dbReference>
<protein>
    <recommendedName>
        <fullName evidence="4">DUF5941 domain-containing protein</fullName>
    </recommendedName>
</protein>
<evidence type="ECO:0000256" key="2">
    <source>
        <dbReference type="RuleBase" id="RU003750"/>
    </source>
</evidence>
<dbReference type="GO" id="GO:0008654">
    <property type="term" value="P:phospholipid biosynthetic process"/>
    <property type="evidence" value="ECO:0007669"/>
    <property type="project" value="InterPro"/>
</dbReference>
<comment type="caution">
    <text evidence="5">The sequence shown here is derived from an EMBL/GenBank/DDBJ whole genome shotgun (WGS) entry which is preliminary data.</text>
</comment>
<evidence type="ECO:0000256" key="3">
    <source>
        <dbReference type="SAM" id="Phobius"/>
    </source>
</evidence>
<feature type="transmembrane region" description="Helical" evidence="3">
    <location>
        <begin position="462"/>
        <end position="482"/>
    </location>
</feature>
<evidence type="ECO:0000259" key="4">
    <source>
        <dbReference type="Pfam" id="PF19365"/>
    </source>
</evidence>
<dbReference type="InterPro" id="IPR043130">
    <property type="entry name" value="CDP-OH_PTrfase_TM_dom"/>
</dbReference>
<evidence type="ECO:0000313" key="5">
    <source>
        <dbReference type="EMBL" id="GLZ81896.1"/>
    </source>
</evidence>
<dbReference type="Pfam" id="PF19365">
    <property type="entry name" value="DUF5941"/>
    <property type="match status" value="1"/>
</dbReference>
<dbReference type="InterPro" id="IPR048254">
    <property type="entry name" value="CDP_ALCOHOL_P_TRANSF_CS"/>
</dbReference>
<dbReference type="EMBL" id="BSTX01000008">
    <property type="protein sequence ID" value="GLZ81896.1"/>
    <property type="molecule type" value="Genomic_DNA"/>
</dbReference>
<gene>
    <name evidence="5" type="ORF">Afil01_67030</name>
</gene>
<dbReference type="AlphaFoldDB" id="A0A9W6SW98"/>
<feature type="transmembrane region" description="Helical" evidence="3">
    <location>
        <begin position="267"/>
        <end position="285"/>
    </location>
</feature>
<keyword evidence="3" id="KW-1133">Transmembrane helix</keyword>
<feature type="transmembrane region" description="Helical" evidence="3">
    <location>
        <begin position="653"/>
        <end position="675"/>
    </location>
</feature>
<sequence length="684" mass="72836">MTRVALLATTPGALAVVNGELLAARLDRQLASLGAKIVIVARPELAGPLRDLNRRVIVSADVDGDLETLADLAAHSIADGIPLVACAADLLTPDSALSLVLGDSIPRVGALVGPLDAGEAVRAERGRVVGVATSFHELDAPNAGLRGLLRVGEPFCADFIAVIEKLRAERVAALAPEADAIALAALGLARSGESVTAYQIKGLPYRRVADAEDAGPAWAYATSVDEWKLRYKLARKEHDDLFATFFVLPIAPRVMKLANRLGFSPTGVTWISIFVAVIGAGMFAWATRPAMIAGAVLLWLSFLLDCVDGELARYTHRFSRFGGWLDMIADRAKEFLLYAGLAYGAAKSGHPSAWWPAIAALMLLSVRHMVDTWYGTMRDHDVLRRATASFTTAADPFRIGEKPSAEEGLAKAGGALGRAATDFGARKNSLKYWFKRTAAFPVGDRWAVLGIAAAIWDGQVALAAFLVCAGGSFLYVMAGRVLQSFSVRSPVFESADKSTHRDDGPIVRLVSLLKLPAPAPLPVLGLILVVLLAGVLTTPWTATAVPWTIVAAFVVYLLFALTARNPHAGATDWLVPAGSRAAEYLFVLFVGRSYGVPLPLIFSTLAVLAVYHYDLAARIDKAASPLSIRWAGLGWDGRALLLTVGALLNLVPVFMWILLAGIAVVFVVGSLTGTLGQRRKLANT</sequence>
<dbReference type="GO" id="GO:0016020">
    <property type="term" value="C:membrane"/>
    <property type="evidence" value="ECO:0007669"/>
    <property type="project" value="InterPro"/>
</dbReference>
<feature type="domain" description="DUF5941" evidence="4">
    <location>
        <begin position="502"/>
        <end position="671"/>
    </location>
</feature>
<dbReference type="GO" id="GO:0016780">
    <property type="term" value="F:phosphotransferase activity, for other substituted phosphate groups"/>
    <property type="evidence" value="ECO:0007669"/>
    <property type="project" value="InterPro"/>
</dbReference>
<evidence type="ECO:0000313" key="6">
    <source>
        <dbReference type="Proteomes" id="UP001165079"/>
    </source>
</evidence>
<dbReference type="Gene3D" id="1.20.120.1760">
    <property type="match status" value="1"/>
</dbReference>
<comment type="similarity">
    <text evidence="2">Belongs to the CDP-alcohol phosphatidyltransferase class-I family.</text>
</comment>
<dbReference type="InterPro" id="IPR045985">
    <property type="entry name" value="DUF5941"/>
</dbReference>
<keyword evidence="3" id="KW-0812">Transmembrane</keyword>
<feature type="transmembrane region" description="Helical" evidence="3">
    <location>
        <begin position="292"/>
        <end position="312"/>
    </location>
</feature>
<dbReference type="RefSeq" id="WP_285667464.1">
    <property type="nucleotide sequence ID" value="NZ_BSTX01000008.1"/>
</dbReference>
<keyword evidence="3" id="KW-0472">Membrane</keyword>